<protein>
    <recommendedName>
        <fullName evidence="3">LamG-like jellyroll fold domain-containing protein</fullName>
    </recommendedName>
</protein>
<dbReference type="SUPFAM" id="SSF49899">
    <property type="entry name" value="Concanavalin A-like lectins/glucanases"/>
    <property type="match status" value="1"/>
</dbReference>
<comment type="caution">
    <text evidence="1">The sequence shown here is derived from an EMBL/GenBank/DDBJ whole genome shotgun (WGS) entry which is preliminary data.</text>
</comment>
<dbReference type="Proteomes" id="UP001519654">
    <property type="component" value="Unassembled WGS sequence"/>
</dbReference>
<organism evidence="1 2">
    <name type="scientific">Paractinoplanes bogorensis</name>
    <dbReference type="NCBI Taxonomy" id="1610840"/>
    <lineage>
        <taxon>Bacteria</taxon>
        <taxon>Bacillati</taxon>
        <taxon>Actinomycetota</taxon>
        <taxon>Actinomycetes</taxon>
        <taxon>Micromonosporales</taxon>
        <taxon>Micromonosporaceae</taxon>
        <taxon>Paractinoplanes</taxon>
    </lineage>
</organism>
<dbReference type="InterPro" id="IPR051200">
    <property type="entry name" value="Host-pathogen_enzymatic-act"/>
</dbReference>
<name>A0ABS5Z3F2_9ACTN</name>
<evidence type="ECO:0000313" key="1">
    <source>
        <dbReference type="EMBL" id="MBU2670220.1"/>
    </source>
</evidence>
<dbReference type="PANTHER" id="PTHR47197:SF3">
    <property type="entry name" value="DIHYDRO-HEME D1 DEHYDROGENASE"/>
    <property type="match status" value="1"/>
</dbReference>
<dbReference type="InterPro" id="IPR013320">
    <property type="entry name" value="ConA-like_dom_sf"/>
</dbReference>
<dbReference type="Pfam" id="PF13385">
    <property type="entry name" value="Laminin_G_3"/>
    <property type="match status" value="1"/>
</dbReference>
<dbReference type="Gene3D" id="2.130.10.10">
    <property type="entry name" value="YVTN repeat-like/Quinoprotein amine dehydrogenase"/>
    <property type="match status" value="2"/>
</dbReference>
<dbReference type="EMBL" id="JAHKKG010000018">
    <property type="protein sequence ID" value="MBU2670220.1"/>
    <property type="molecule type" value="Genomic_DNA"/>
</dbReference>
<proteinExistence type="predicted"/>
<gene>
    <name evidence="1" type="ORF">KOI35_42640</name>
</gene>
<dbReference type="PANTHER" id="PTHR47197">
    <property type="entry name" value="PROTEIN NIRF"/>
    <property type="match status" value="1"/>
</dbReference>
<dbReference type="InterPro" id="IPR015943">
    <property type="entry name" value="WD40/YVTN_repeat-like_dom_sf"/>
</dbReference>
<reference evidence="1 2" key="1">
    <citation type="submission" date="2021-06" db="EMBL/GenBank/DDBJ databases">
        <title>Actinoplanes lichenicola sp. nov., and Actinoplanes ovalisporus sp. nov., isolated from lichen in Thailand.</title>
        <authorList>
            <person name="Saeng-In P."/>
            <person name="Kanchanasin P."/>
            <person name="Yuki M."/>
            <person name="Kudo T."/>
            <person name="Ohkuma M."/>
            <person name="Phongsopitanun W."/>
            <person name="Tanasupawat S."/>
        </authorList>
    </citation>
    <scope>NUCLEOTIDE SEQUENCE [LARGE SCALE GENOMIC DNA]</scope>
    <source>
        <strain evidence="1 2">NBRC 110975</strain>
    </source>
</reference>
<dbReference type="RefSeq" id="WP_215795444.1">
    <property type="nucleotide sequence ID" value="NZ_JAHKKG010000018.1"/>
</dbReference>
<dbReference type="SUPFAM" id="SSF50974">
    <property type="entry name" value="Nitrous oxide reductase, N-terminal domain"/>
    <property type="match status" value="1"/>
</dbReference>
<evidence type="ECO:0000313" key="2">
    <source>
        <dbReference type="Proteomes" id="UP001519654"/>
    </source>
</evidence>
<dbReference type="Gene3D" id="2.60.120.200">
    <property type="match status" value="1"/>
</dbReference>
<accession>A0ABS5Z3F2</accession>
<dbReference type="InterPro" id="IPR011045">
    <property type="entry name" value="N2O_reductase_N"/>
</dbReference>
<evidence type="ECO:0008006" key="3">
    <source>
        <dbReference type="Google" id="ProtNLM"/>
    </source>
</evidence>
<sequence>MTAALPRMSAGLTVPFARGADLLELTLLPSGQVASYDFAEHHAQFGVEPRPAYTLMAVSPIDAATVVTVGFDLPGGGNGELTVRVPPGTAAGTSFGFEAPPGAILRTVTPGPWRLTALLGMMARLLWTIAAERDVLDGQADVLRTRARIIGEATGATLDLIGYDLGVPRFPPLPYAQQDDTIALYHLDDERATPIRDAWVLYSGGPGHPGVATADVEARVPGRFGTGMRFSPGAEITVAHHAELATGATASLTAECFVKPGDGTILSKQDPSDATRPGWQLGVGDFGRGLPRNVRLLISDGTDVIELYANRSLSAARFTHLAAVVDRAAGAVRLVVDGTIADRKPLAGLGSLANTQPVRIGRSFTGTIDEVRLSAAARDTFFPVLGEADDSYRKRLGIFRRWVLPTPAGLRDAVNDVAGPIAGVATPFVVDDVNASLVQATRVVSVLPLEVPAGGTMDDTGRIRLTEAEVLGTPADDASFSDRILVDGTDPRAGFQGSPLMRPGTRAALRAMLDVLPAGLTVRSGFDPAAADLRATGRALILSHDVFSPGRLAGFALRAGFGFVAPRSTDLYASARSTDSVEIIAGPGGTATPQNGFDVLTGQTLALRLEPAPPPGAAVSWSVIPCGGGRAGVSSRRDQRDVLLTADRPGPLVVTVQVRDRGKAFIADRRLRIGVATLDAGQSLGTPPAATLRPEDRTHPVYLVPAPVRFRATGGPESRRVHPAVADRLTTLVPLLPPGDPELTSAWDPASDGPAGSGYVITLRLGGSTTTLARLGALAYAAGFDFVASDGTTLTLACGLSPDVVIDGPETTAVGSSVELGIRSSPLSSLTVAALAVAAGLVWTVNTETETVSALDPAGGEVKACVKTGLSPIAIAAAPDESLLLVADTGDTTVTVITTADRRVAGRIQVTGAPIAVTFRPDGARAYVAMLPGRIAEIDPVTRTVTAFIDLGVAPTAMACEPGGARLWITTGNGRLRSVALPQFQLTGADLNLAGGVPAGLAVSDTLGYVTLPEVPCLRVVNLGVAPSLRAAFTDVGSTPTSVTLDPAGDLVYVGDLGGGGRLHRRHADGTPHTPPSVAQPDPAAIATGGGHVYVAGRMTVSVLDAADASLEATWPLGLGLGERFIWTVRVTGGAQAQLSSTTGSRITLTGGKAGPVQVRVVLQQPGGTPPYTVRVGFAQALLDLEAAGGEVVVRKDQYDLVMNVLNHLCPVGVEIDTRAVREHVLELRDALLEAFPPYTYPDFRARGPRPPGWTFGLDP</sequence>
<keyword evidence="2" id="KW-1185">Reference proteome</keyword>